<evidence type="ECO:0000256" key="3">
    <source>
        <dbReference type="ARBA" id="ARBA00022705"/>
    </source>
</evidence>
<reference evidence="17 18" key="1">
    <citation type="journal article" date="2016" name="Mol. Biol. Evol.">
        <title>Comparative Genomics of Early-Diverging Mushroom-Forming Fungi Provides Insights into the Origins of Lignocellulose Decay Capabilities.</title>
        <authorList>
            <person name="Nagy L.G."/>
            <person name="Riley R."/>
            <person name="Tritt A."/>
            <person name="Adam C."/>
            <person name="Daum C."/>
            <person name="Floudas D."/>
            <person name="Sun H."/>
            <person name="Yadav J.S."/>
            <person name="Pangilinan J."/>
            <person name="Larsson K.H."/>
            <person name="Matsuura K."/>
            <person name="Barry K."/>
            <person name="Labutti K."/>
            <person name="Kuo R."/>
            <person name="Ohm R.A."/>
            <person name="Bhattacharya S.S."/>
            <person name="Shirouzu T."/>
            <person name="Yoshinaga Y."/>
            <person name="Martin F.M."/>
            <person name="Grigoriev I.V."/>
            <person name="Hibbett D.S."/>
        </authorList>
    </citation>
    <scope>NUCLEOTIDE SEQUENCE [LARGE SCALE GENOMIC DNA]</scope>
    <source>
        <strain evidence="17 18">HHB12733</strain>
    </source>
</reference>
<dbReference type="InParanoid" id="A0A165DUK2"/>
<dbReference type="GO" id="GO:0006260">
    <property type="term" value="P:DNA replication"/>
    <property type="evidence" value="ECO:0007669"/>
    <property type="project" value="UniProtKB-KW"/>
</dbReference>
<dbReference type="SMART" id="SM01287">
    <property type="entry name" value="Rtt106"/>
    <property type="match status" value="1"/>
</dbReference>
<keyword evidence="9 11" id="KW-0539">Nucleus</keyword>
<dbReference type="FunFam" id="3.90.230.10:FF:000005">
    <property type="entry name" value="FACT complex subunit spt16"/>
    <property type="match status" value="1"/>
</dbReference>
<dbReference type="InterPro" id="IPR011993">
    <property type="entry name" value="PH-like_dom_sf"/>
</dbReference>
<keyword evidence="18" id="KW-1185">Reference proteome</keyword>
<dbReference type="SMART" id="SM01285">
    <property type="entry name" value="FACT-Spt16_Nlob"/>
    <property type="match status" value="1"/>
</dbReference>
<keyword evidence="4 11" id="KW-0227">DNA damage</keyword>
<gene>
    <name evidence="17" type="ORF">CALCODRAFT_439923</name>
</gene>
<proteinExistence type="inferred from homology"/>
<dbReference type="InterPro" id="IPR013719">
    <property type="entry name" value="RTT106/SPT16-like_middle_dom"/>
</dbReference>
<feature type="compositionally biased region" description="Basic residues" evidence="13">
    <location>
        <begin position="1047"/>
        <end position="1061"/>
    </location>
</feature>
<dbReference type="FunCoup" id="A0A165DUK2">
    <property type="interactions" value="796"/>
</dbReference>
<dbReference type="Pfam" id="PF21091">
    <property type="entry name" value="SPT16_C"/>
    <property type="match status" value="1"/>
</dbReference>
<dbReference type="EMBL" id="KV424034">
    <property type="protein sequence ID" value="KZT53575.1"/>
    <property type="molecule type" value="Genomic_DNA"/>
</dbReference>
<feature type="domain" description="FACT complex subunit SPT16 N-terminal lobe" evidence="14">
    <location>
        <begin position="5"/>
        <end position="168"/>
    </location>
</feature>
<evidence type="ECO:0000256" key="11">
    <source>
        <dbReference type="RuleBase" id="RU367052"/>
    </source>
</evidence>
<evidence type="ECO:0000256" key="7">
    <source>
        <dbReference type="ARBA" id="ARBA00023163"/>
    </source>
</evidence>
<dbReference type="SMART" id="SM01286">
    <property type="entry name" value="SPT16"/>
    <property type="match status" value="1"/>
</dbReference>
<dbReference type="Pfam" id="PF00557">
    <property type="entry name" value="Peptidase_M24"/>
    <property type="match status" value="1"/>
</dbReference>
<evidence type="ECO:0000256" key="4">
    <source>
        <dbReference type="ARBA" id="ARBA00022763"/>
    </source>
</evidence>
<comment type="subunit">
    <text evidence="11">Component of the FACT complex.</text>
</comment>
<feature type="compositionally biased region" description="Acidic residues" evidence="13">
    <location>
        <begin position="990"/>
        <end position="1021"/>
    </location>
</feature>
<dbReference type="FunFam" id="2.30.29.30:FF:000017">
    <property type="entry name" value="FACT complex subunit SPT16"/>
    <property type="match status" value="1"/>
</dbReference>
<evidence type="ECO:0000313" key="17">
    <source>
        <dbReference type="EMBL" id="KZT53575.1"/>
    </source>
</evidence>
<dbReference type="InterPro" id="IPR029148">
    <property type="entry name" value="FACT-SPT16_Nlobe"/>
</dbReference>
<protein>
    <recommendedName>
        <fullName evidence="11">FACT complex subunit</fullName>
    </recommendedName>
</protein>
<feature type="domain" description="FACT complex subunit SPT16 middle" evidence="15">
    <location>
        <begin position="565"/>
        <end position="714"/>
    </location>
</feature>
<dbReference type="Proteomes" id="UP000076842">
    <property type="component" value="Unassembled WGS sequence"/>
</dbReference>
<feature type="compositionally biased region" description="Polar residues" evidence="13">
    <location>
        <begin position="459"/>
        <end position="470"/>
    </location>
</feature>
<evidence type="ECO:0000256" key="2">
    <source>
        <dbReference type="ARBA" id="ARBA00022454"/>
    </source>
</evidence>
<feature type="coiled-coil region" evidence="12">
    <location>
        <begin position="644"/>
        <end position="671"/>
    </location>
</feature>
<dbReference type="Pfam" id="PF24824">
    <property type="entry name" value="PH_SPT16"/>
    <property type="match status" value="1"/>
</dbReference>
<dbReference type="InterPro" id="IPR048969">
    <property type="entry name" value="FACT_SPT16_C"/>
</dbReference>
<dbReference type="Gene3D" id="2.30.29.30">
    <property type="entry name" value="Pleckstrin-homology domain (PH domain)/Phosphotyrosine-binding domain (PTB)"/>
    <property type="match status" value="1"/>
</dbReference>
<dbReference type="PANTHER" id="PTHR13980">
    <property type="entry name" value="CDC68 RELATED"/>
    <property type="match status" value="1"/>
</dbReference>
<accession>A0A165DUK2</accession>
<dbReference type="InterPro" id="IPR036005">
    <property type="entry name" value="Creatinase/aminopeptidase-like"/>
</dbReference>
<dbReference type="STRING" id="1353952.A0A165DUK2"/>
<evidence type="ECO:0000259" key="14">
    <source>
        <dbReference type="SMART" id="SM01285"/>
    </source>
</evidence>
<comment type="function">
    <text evidence="10 11">Component of the FACT complex, a general chromatin factor that acts to reorganize nucleosomes. The FACT complex is involved in multiple processes that require DNA as a template such as mRNA elongation, DNA replication and DNA repair. During transcription elongation the FACT complex acts as a histone chaperone that both destabilizes and restores nucleosomal structure. It facilitates the passage of RNA polymerase II and transcription by promoting the dissociation of one histone H2A-H2B dimer from the nucleosome, then subsequently promotes the reestablishment of the nucleosome following the passage of RNA polymerase II.</text>
</comment>
<evidence type="ECO:0000256" key="10">
    <source>
        <dbReference type="ARBA" id="ARBA00025370"/>
    </source>
</evidence>
<dbReference type="GO" id="GO:0006368">
    <property type="term" value="P:transcription elongation by RNA polymerase II"/>
    <property type="evidence" value="ECO:0007669"/>
    <property type="project" value="TreeGrafter"/>
</dbReference>
<name>A0A165DUK2_9BASI</name>
<evidence type="ECO:0000259" key="16">
    <source>
        <dbReference type="SMART" id="SM01287"/>
    </source>
</evidence>
<comment type="similarity">
    <text evidence="1 11">Belongs to the peptidase M24 family. SPT16 subfamily.</text>
</comment>
<dbReference type="SUPFAM" id="SSF55920">
    <property type="entry name" value="Creatinase/aminopeptidase"/>
    <property type="match status" value="1"/>
</dbReference>
<dbReference type="Gene3D" id="3.90.230.10">
    <property type="entry name" value="Creatinase/methionine aminopeptidase superfamily"/>
    <property type="match status" value="1"/>
</dbReference>
<comment type="subcellular location">
    <subcellularLocation>
        <location evidence="11">Nucleus</location>
    </subcellularLocation>
    <subcellularLocation>
        <location evidence="11">Chromosome</location>
    </subcellularLocation>
</comment>
<evidence type="ECO:0000256" key="5">
    <source>
        <dbReference type="ARBA" id="ARBA00023015"/>
    </source>
</evidence>
<evidence type="ECO:0000256" key="9">
    <source>
        <dbReference type="ARBA" id="ARBA00023242"/>
    </source>
</evidence>
<dbReference type="GO" id="GO:0035101">
    <property type="term" value="C:FACT complex"/>
    <property type="evidence" value="ECO:0007669"/>
    <property type="project" value="UniProtKB-UniRule"/>
</dbReference>
<feature type="region of interest" description="Disordered" evidence="13">
    <location>
        <begin position="964"/>
        <end position="1061"/>
    </location>
</feature>
<dbReference type="InterPro" id="IPR013953">
    <property type="entry name" value="FACT_SPT16_M"/>
</dbReference>
<dbReference type="GO" id="GO:0031491">
    <property type="term" value="F:nucleosome binding"/>
    <property type="evidence" value="ECO:0007669"/>
    <property type="project" value="TreeGrafter"/>
</dbReference>
<evidence type="ECO:0000256" key="8">
    <source>
        <dbReference type="ARBA" id="ARBA00023204"/>
    </source>
</evidence>
<keyword evidence="7 11" id="KW-0804">Transcription</keyword>
<dbReference type="InterPro" id="IPR000994">
    <property type="entry name" value="Pept_M24"/>
</dbReference>
<evidence type="ECO:0000256" key="13">
    <source>
        <dbReference type="SAM" id="MobiDB-lite"/>
    </source>
</evidence>
<keyword evidence="6 12" id="KW-0175">Coiled coil</keyword>
<dbReference type="OrthoDB" id="10251642at2759"/>
<evidence type="ECO:0000256" key="6">
    <source>
        <dbReference type="ARBA" id="ARBA00023054"/>
    </source>
</evidence>
<dbReference type="AlphaFoldDB" id="A0A165DUK2"/>
<dbReference type="Gene3D" id="3.40.350.10">
    <property type="entry name" value="Creatinase/prolidase N-terminal domain"/>
    <property type="match status" value="1"/>
</dbReference>
<evidence type="ECO:0000313" key="18">
    <source>
        <dbReference type="Proteomes" id="UP000076842"/>
    </source>
</evidence>
<keyword evidence="8 11" id="KW-0234">DNA repair</keyword>
<dbReference type="PANTHER" id="PTHR13980:SF15">
    <property type="entry name" value="FACT COMPLEX SUBUNIT SPT16"/>
    <property type="match status" value="1"/>
</dbReference>
<keyword evidence="3 11" id="KW-0235">DNA replication</keyword>
<dbReference type="FunFam" id="2.30.29.210:FF:000001">
    <property type="entry name" value="FACT complex subunit spt16"/>
    <property type="match status" value="1"/>
</dbReference>
<dbReference type="InterPro" id="IPR056595">
    <property type="entry name" value="Fact-SPT16_PH"/>
</dbReference>
<keyword evidence="5 11" id="KW-0805">Transcription regulation</keyword>
<dbReference type="Gene3D" id="2.30.29.150">
    <property type="match status" value="1"/>
</dbReference>
<dbReference type="InterPro" id="IPR029149">
    <property type="entry name" value="Creatin/AminoP/Spt16_N"/>
</dbReference>
<dbReference type="InterPro" id="IPR040258">
    <property type="entry name" value="Spt16"/>
</dbReference>
<dbReference type="Pfam" id="PF08512">
    <property type="entry name" value="Rttp106-like_middle"/>
    <property type="match status" value="1"/>
</dbReference>
<sequence>MSVTINADTFHLRMGKFVDAWNNAETNDDYESLRNVDAVCILAGEPIEDTGTRKSSAFQTWVLAYEFPSTLTVITKTDIYFLTSSSKAKILKQVLPEPANSPKIHLLIRPNKNKDKDAATNNTMEEIMEKRIASLPKEHHTGGLSDEFAAAFSALSPSPDTVDCAPALSALMSVKDEDELNNHRIASRLSSHLLANHFIPRLETIIDKDRKISHEALAAQLEDKLGRADDENPKGPDMKVWGTVKGITEDDLSFADFIYTPIIQSGGSYDLRTSAESTSDNLTYPGVIIASLGIRYKGYCSNVGRTIMVNGDRGQQTNWKILVELQGVILAKMKEGSTCRDLYTTAQTFLKERQPGLETNLVKSLGFATGIEFRDSAYLINAKNARLLHSDMVFCLSLGLQDLKDSKGRSYSLLLIDTVRVTSDKGICLTEAGKQSSDLFFDLGAEKDEDEDVKPTKKQIASASNGNSRGNGKPAGGRSPVKGVAVGSKILRGKTRGDGRDVDESVGKKIEAHQRELFEQLQEKGMEKYQAAGDKDGKDGKQSFKRYASYKGELALPKEVEDLKIHVDRRNRTVLLPVYGYAVPFHINAIKNTSKSDEGDFTYLRINFQTPGQVGGKKEDMPFEDPDKTFIRSVTYRSADGARFDNIYRQITDLKKEVSKLEAEKRDKMDVVDQDLIEVKGKRAPKLPEVFARPQAEGKRMPGELEIHQNGLRFHTPIGQRIHILFNNIKHLFFQPCDHELIVLIHIHLKNPIMIGKRKTKDVQFYREASDAQFDETGNRKRKYRYGDEDEIELEQEERKRRQYLNREFHQFADRIAEAVSPSGSDCDEPLEVDIPFRELSFEGVPARTNVRLQPTTNCLVHLSDTPFLVVTLDEVELCHLERVQFGLKHFDMVIVFQDFTRPPMHINSIPMTELDSVKEWLNSMDVPISEGPVNLQWGPIMKHINEDPYEFFNEGGWTFLRGEEEEESAESDSASEFQMSSEDFKEESPSEEDESEYDDNASADEGSDVSEVSEGDDWDELEKKAEKSDRKKFGNGQQSESDDDRKKKKPSGKAAPKGRR</sequence>
<dbReference type="Pfam" id="PF08644">
    <property type="entry name" value="SPT16"/>
    <property type="match status" value="1"/>
</dbReference>
<feature type="compositionally biased region" description="Basic and acidic residues" evidence="13">
    <location>
        <begin position="1022"/>
        <end position="1033"/>
    </location>
</feature>
<dbReference type="Pfam" id="PF14826">
    <property type="entry name" value="FACT-Spt16_Nlob"/>
    <property type="match status" value="1"/>
</dbReference>
<feature type="region of interest" description="Disordered" evidence="13">
    <location>
        <begin position="450"/>
        <end position="482"/>
    </location>
</feature>
<organism evidence="17 18">
    <name type="scientific">Calocera cornea HHB12733</name>
    <dbReference type="NCBI Taxonomy" id="1353952"/>
    <lineage>
        <taxon>Eukaryota</taxon>
        <taxon>Fungi</taxon>
        <taxon>Dikarya</taxon>
        <taxon>Basidiomycota</taxon>
        <taxon>Agaricomycotina</taxon>
        <taxon>Dacrymycetes</taxon>
        <taxon>Dacrymycetales</taxon>
        <taxon>Dacrymycetaceae</taxon>
        <taxon>Calocera</taxon>
    </lineage>
</organism>
<evidence type="ECO:0000256" key="1">
    <source>
        <dbReference type="ARBA" id="ARBA00010779"/>
    </source>
</evidence>
<feature type="domain" description="Histone chaperone RTT106/FACT complex subunit SPT16-like middle" evidence="16">
    <location>
        <begin position="842"/>
        <end position="932"/>
    </location>
</feature>
<dbReference type="Gene3D" id="2.30.29.210">
    <property type="entry name" value="FACT complex subunit Spt16p/Cdc68p"/>
    <property type="match status" value="1"/>
</dbReference>
<dbReference type="GO" id="GO:0010468">
    <property type="term" value="P:regulation of gene expression"/>
    <property type="evidence" value="ECO:0007669"/>
    <property type="project" value="UniProtKB-ARBA"/>
</dbReference>
<dbReference type="GO" id="GO:0006281">
    <property type="term" value="P:DNA repair"/>
    <property type="evidence" value="ECO:0007669"/>
    <property type="project" value="UniProtKB-UniRule"/>
</dbReference>
<keyword evidence="2 11" id="KW-0158">Chromosome</keyword>
<evidence type="ECO:0000259" key="15">
    <source>
        <dbReference type="SMART" id="SM01286"/>
    </source>
</evidence>
<evidence type="ECO:0000256" key="12">
    <source>
        <dbReference type="SAM" id="Coils"/>
    </source>
</evidence>